<evidence type="ECO:0000256" key="1">
    <source>
        <dbReference type="ARBA" id="ARBA00022729"/>
    </source>
</evidence>
<name>F4RAW8_MELLP</name>
<keyword evidence="5" id="KW-1185">Reference proteome</keyword>
<gene>
    <name evidence="4" type="ORF">MELLADRAFT_103207</name>
</gene>
<evidence type="ECO:0000256" key="2">
    <source>
        <dbReference type="SAM" id="SignalP"/>
    </source>
</evidence>
<dbReference type="InParanoid" id="F4RAW8"/>
<organism evidence="5">
    <name type="scientific">Melampsora larici-populina (strain 98AG31 / pathotype 3-4-7)</name>
    <name type="common">Poplar leaf rust fungus</name>
    <dbReference type="NCBI Taxonomy" id="747676"/>
    <lineage>
        <taxon>Eukaryota</taxon>
        <taxon>Fungi</taxon>
        <taxon>Dikarya</taxon>
        <taxon>Basidiomycota</taxon>
        <taxon>Pucciniomycotina</taxon>
        <taxon>Pucciniomycetes</taxon>
        <taxon>Pucciniales</taxon>
        <taxon>Melampsoraceae</taxon>
        <taxon>Melampsora</taxon>
    </lineage>
</organism>
<dbReference type="AlphaFoldDB" id="F4RAW8"/>
<reference evidence="5" key="1">
    <citation type="journal article" date="2011" name="Proc. Natl. Acad. Sci. U.S.A.">
        <title>Obligate biotrophy features unraveled by the genomic analysis of rust fungi.</title>
        <authorList>
            <person name="Duplessis S."/>
            <person name="Cuomo C.A."/>
            <person name="Lin Y.-C."/>
            <person name="Aerts A."/>
            <person name="Tisserant E."/>
            <person name="Veneault-Fourrey C."/>
            <person name="Joly D.L."/>
            <person name="Hacquard S."/>
            <person name="Amselem J."/>
            <person name="Cantarel B.L."/>
            <person name="Chiu R."/>
            <person name="Coutinho P.M."/>
            <person name="Feau N."/>
            <person name="Field M."/>
            <person name="Frey P."/>
            <person name="Gelhaye E."/>
            <person name="Goldberg J."/>
            <person name="Grabherr M.G."/>
            <person name="Kodira C.D."/>
            <person name="Kohler A."/>
            <person name="Kuees U."/>
            <person name="Lindquist E.A."/>
            <person name="Lucas S.M."/>
            <person name="Mago R."/>
            <person name="Mauceli E."/>
            <person name="Morin E."/>
            <person name="Murat C."/>
            <person name="Pangilinan J.L."/>
            <person name="Park R."/>
            <person name="Pearson M."/>
            <person name="Quesneville H."/>
            <person name="Rouhier N."/>
            <person name="Sakthikumar S."/>
            <person name="Salamov A.A."/>
            <person name="Schmutz J."/>
            <person name="Selles B."/>
            <person name="Shapiro H."/>
            <person name="Tanguay P."/>
            <person name="Tuskan G.A."/>
            <person name="Henrissat B."/>
            <person name="Van de Peer Y."/>
            <person name="Rouze P."/>
            <person name="Ellis J.G."/>
            <person name="Dodds P.N."/>
            <person name="Schein J.E."/>
            <person name="Zhong S."/>
            <person name="Hamelin R.C."/>
            <person name="Grigoriev I.V."/>
            <person name="Szabo L.J."/>
            <person name="Martin F."/>
        </authorList>
    </citation>
    <scope>NUCLEOTIDE SEQUENCE [LARGE SCALE GENOMIC DNA]</scope>
    <source>
        <strain evidence="5">98AG31 / pathotype 3-4-7</strain>
    </source>
</reference>
<evidence type="ECO:0000313" key="5">
    <source>
        <dbReference type="Proteomes" id="UP000001072"/>
    </source>
</evidence>
<accession>F4RAW8</accession>
<dbReference type="OrthoDB" id="5316007at2759"/>
<keyword evidence="1 2" id="KW-0732">Signal</keyword>
<dbReference type="KEGG" id="mlr:MELLADRAFT_103207"/>
<evidence type="ECO:0000313" key="4">
    <source>
        <dbReference type="EMBL" id="EGG10704.1"/>
    </source>
</evidence>
<evidence type="ECO:0000259" key="3">
    <source>
        <dbReference type="Pfam" id="PF10342"/>
    </source>
</evidence>
<dbReference type="RefSeq" id="XP_007406173.1">
    <property type="nucleotide sequence ID" value="XM_007406111.1"/>
</dbReference>
<dbReference type="GeneID" id="18921898"/>
<dbReference type="Proteomes" id="UP000001072">
    <property type="component" value="Unassembled WGS sequence"/>
</dbReference>
<proteinExistence type="predicted"/>
<dbReference type="Pfam" id="PF10342">
    <property type="entry name" value="Kre9_KNH"/>
    <property type="match status" value="1"/>
</dbReference>
<sequence length="185" mass="20363">MMKSFKLSISSFSIILFSNSLTLVSSLRITYPTQDTVLNFNIPNNITWEYLPTDPLFFDIQLLNTNSNLSNSSNGFAITMKESQSSPTGFFTLPLNSSLINGSNYQFLLISSNAALPGILAQSPKFIISNSNSTLVKQTSTNNSIPLTNSYKPSDDADSSSTSILSNSNHFTLVFSFFVFSMFLI</sequence>
<dbReference type="InterPro" id="IPR018466">
    <property type="entry name" value="Kre9/Knh1-like_N"/>
</dbReference>
<protein>
    <submittedName>
        <fullName evidence="4">Secreted protein</fullName>
    </submittedName>
</protein>
<feature type="chain" id="PRO_5003314964" evidence="2">
    <location>
        <begin position="27"/>
        <end position="185"/>
    </location>
</feature>
<dbReference type="EMBL" id="GL883094">
    <property type="protein sequence ID" value="EGG10704.1"/>
    <property type="molecule type" value="Genomic_DNA"/>
</dbReference>
<feature type="domain" description="Yeast cell wall synthesis Kre9/Knh1-like N-terminal" evidence="3">
    <location>
        <begin position="32"/>
        <end position="127"/>
    </location>
</feature>
<dbReference type="HOGENOM" id="CLU_1570970_0_0_1"/>
<feature type="signal peptide" evidence="2">
    <location>
        <begin position="1"/>
        <end position="26"/>
    </location>
</feature>
<dbReference type="VEuPathDB" id="FungiDB:MELLADRAFT_103207"/>